<dbReference type="SMART" id="SM00325">
    <property type="entry name" value="RhoGEF"/>
    <property type="match status" value="1"/>
</dbReference>
<evidence type="ECO:0000259" key="13">
    <source>
        <dbReference type="PROSITE" id="PS50081"/>
    </source>
</evidence>
<dbReference type="PRINTS" id="PR00401">
    <property type="entry name" value="SH2DOMAIN"/>
</dbReference>
<dbReference type="InterPro" id="IPR000219">
    <property type="entry name" value="DH_dom"/>
</dbReference>
<organism evidence="14 15">
    <name type="scientific">Dimorphilus gyrociliatus</name>
    <dbReference type="NCBI Taxonomy" id="2664684"/>
    <lineage>
        <taxon>Eukaryota</taxon>
        <taxon>Metazoa</taxon>
        <taxon>Spiralia</taxon>
        <taxon>Lophotrochozoa</taxon>
        <taxon>Annelida</taxon>
        <taxon>Polychaeta</taxon>
        <taxon>Polychaeta incertae sedis</taxon>
        <taxon>Dinophilidae</taxon>
        <taxon>Dimorphilus</taxon>
    </lineage>
</organism>
<dbReference type="InterPro" id="IPR003096">
    <property type="entry name" value="SM22_calponin"/>
</dbReference>
<dbReference type="OrthoDB" id="5340910at2759"/>
<keyword evidence="3" id="KW-0863">Zinc-finger</keyword>
<feature type="domain" description="SH2" evidence="8">
    <location>
        <begin position="704"/>
        <end position="793"/>
    </location>
</feature>
<dbReference type="SUPFAM" id="SSF50044">
    <property type="entry name" value="SH3-domain"/>
    <property type="match status" value="2"/>
</dbReference>
<keyword evidence="4 5" id="KW-0727">SH2 domain</keyword>
<dbReference type="SUPFAM" id="SSF55550">
    <property type="entry name" value="SH2 domain"/>
    <property type="match status" value="1"/>
</dbReference>
<gene>
    <name evidence="14" type="ORF">DGYR_LOCUS4710</name>
</gene>
<dbReference type="PROSITE" id="PS50021">
    <property type="entry name" value="CH"/>
    <property type="match status" value="1"/>
</dbReference>
<dbReference type="PROSITE" id="PS50010">
    <property type="entry name" value="DH_2"/>
    <property type="match status" value="1"/>
</dbReference>
<dbReference type="EMBL" id="CAJFCJ010000006">
    <property type="protein sequence ID" value="CAD5116036.1"/>
    <property type="molecule type" value="Genomic_DNA"/>
</dbReference>
<dbReference type="Gene3D" id="2.30.30.40">
    <property type="entry name" value="SH3 Domains"/>
    <property type="match status" value="2"/>
</dbReference>
<dbReference type="CDD" id="cd20810">
    <property type="entry name" value="C1_VAV"/>
    <property type="match status" value="1"/>
</dbReference>
<dbReference type="AlphaFoldDB" id="A0A7I8VIA9"/>
<dbReference type="InterPro" id="IPR036872">
    <property type="entry name" value="CH_dom_sf"/>
</dbReference>
<keyword evidence="3" id="KW-0479">Metal-binding</keyword>
<evidence type="ECO:0000256" key="6">
    <source>
        <dbReference type="PROSITE-ProRule" id="PRU00192"/>
    </source>
</evidence>
<feature type="domain" description="PH" evidence="10">
    <location>
        <begin position="405"/>
        <end position="519"/>
    </location>
</feature>
<dbReference type="Gene3D" id="3.30.505.10">
    <property type="entry name" value="SH2 domain"/>
    <property type="match status" value="1"/>
</dbReference>
<proteinExistence type="predicted"/>
<dbReference type="Pfam" id="PF00017">
    <property type="entry name" value="SH2"/>
    <property type="match status" value="1"/>
</dbReference>
<dbReference type="Gene3D" id="2.30.29.30">
    <property type="entry name" value="Pleckstrin-homology domain (PH domain)/Phosphotyrosine-binding domain (PTB)"/>
    <property type="match status" value="1"/>
</dbReference>
<evidence type="ECO:0000256" key="3">
    <source>
        <dbReference type="ARBA" id="ARBA00022771"/>
    </source>
</evidence>
<feature type="domain" description="Calponin-homology (CH)" evidence="12">
    <location>
        <begin position="7"/>
        <end position="123"/>
    </location>
</feature>
<dbReference type="Pfam" id="PF14604">
    <property type="entry name" value="SH3_9"/>
    <property type="match status" value="1"/>
</dbReference>
<evidence type="ECO:0000259" key="12">
    <source>
        <dbReference type="PROSITE" id="PS50021"/>
    </source>
</evidence>
<dbReference type="SMART" id="SM00326">
    <property type="entry name" value="SH3"/>
    <property type="match status" value="2"/>
</dbReference>
<evidence type="ECO:0000256" key="7">
    <source>
        <dbReference type="SAM" id="MobiDB-lite"/>
    </source>
</evidence>
<dbReference type="CDD" id="cd21201">
    <property type="entry name" value="CH_VAV"/>
    <property type="match status" value="1"/>
</dbReference>
<dbReference type="InterPro" id="IPR001452">
    <property type="entry name" value="SH3_domain"/>
</dbReference>
<dbReference type="SMART" id="SM00033">
    <property type="entry name" value="CH"/>
    <property type="match status" value="1"/>
</dbReference>
<keyword evidence="15" id="KW-1185">Reference proteome</keyword>
<evidence type="ECO:0000256" key="2">
    <source>
        <dbReference type="ARBA" id="ARBA00022658"/>
    </source>
</evidence>
<dbReference type="CDD" id="cd00160">
    <property type="entry name" value="RhoGEF"/>
    <property type="match status" value="1"/>
</dbReference>
<feature type="domain" description="SH3" evidence="9">
    <location>
        <begin position="591"/>
        <end position="657"/>
    </location>
</feature>
<evidence type="ECO:0000256" key="5">
    <source>
        <dbReference type="PROSITE-ProRule" id="PRU00191"/>
    </source>
</evidence>
<evidence type="ECO:0000256" key="4">
    <source>
        <dbReference type="ARBA" id="ARBA00022999"/>
    </source>
</evidence>
<accession>A0A7I8VIA9</accession>
<dbReference type="PROSITE" id="PS50001">
    <property type="entry name" value="SH2"/>
    <property type="match status" value="1"/>
</dbReference>
<dbReference type="PROSITE" id="PS50003">
    <property type="entry name" value="PH_DOMAIN"/>
    <property type="match status" value="1"/>
</dbReference>
<evidence type="ECO:0000259" key="9">
    <source>
        <dbReference type="PROSITE" id="PS50002"/>
    </source>
</evidence>
<dbReference type="InterPro" id="IPR002219">
    <property type="entry name" value="PKC_DAG/PE"/>
</dbReference>
<keyword evidence="3" id="KW-0862">Zinc</keyword>
<dbReference type="Pfam" id="PF00130">
    <property type="entry name" value="C1_1"/>
    <property type="match status" value="1"/>
</dbReference>
<evidence type="ECO:0000259" key="10">
    <source>
        <dbReference type="PROSITE" id="PS50003"/>
    </source>
</evidence>
<dbReference type="InterPro" id="IPR035899">
    <property type="entry name" value="DBL_dom_sf"/>
</dbReference>
<feature type="domain" description="DH" evidence="11">
    <location>
        <begin position="190"/>
        <end position="372"/>
    </location>
</feature>
<dbReference type="PANTHER" id="PTHR45818">
    <property type="entry name" value="PROTEIN VAV"/>
    <property type="match status" value="1"/>
</dbReference>
<evidence type="ECO:0000259" key="11">
    <source>
        <dbReference type="PROSITE" id="PS50010"/>
    </source>
</evidence>
<dbReference type="InterPro" id="IPR036028">
    <property type="entry name" value="SH3-like_dom_sf"/>
</dbReference>
<dbReference type="Gene3D" id="1.10.418.10">
    <property type="entry name" value="Calponin-like domain"/>
    <property type="match status" value="1"/>
</dbReference>
<dbReference type="GO" id="GO:0008270">
    <property type="term" value="F:zinc ion binding"/>
    <property type="evidence" value="ECO:0007669"/>
    <property type="project" value="UniProtKB-KW"/>
</dbReference>
<dbReference type="GO" id="GO:0005085">
    <property type="term" value="F:guanyl-nucleotide exchange factor activity"/>
    <property type="evidence" value="ECO:0007669"/>
    <property type="project" value="UniProtKB-KW"/>
</dbReference>
<dbReference type="Pfam" id="PF07653">
    <property type="entry name" value="SH3_2"/>
    <property type="match status" value="1"/>
</dbReference>
<dbReference type="SUPFAM" id="SSF50729">
    <property type="entry name" value="PH domain-like"/>
    <property type="match status" value="1"/>
</dbReference>
<reference evidence="14 15" key="1">
    <citation type="submission" date="2020-08" db="EMBL/GenBank/DDBJ databases">
        <authorList>
            <person name="Hejnol A."/>
        </authorList>
    </citation>
    <scope>NUCLEOTIDE SEQUENCE [LARGE SCALE GENOMIC DNA]</scope>
</reference>
<dbReference type="Pfam" id="PF00307">
    <property type="entry name" value="CH"/>
    <property type="match status" value="1"/>
</dbReference>
<feature type="region of interest" description="Disordered" evidence="7">
    <location>
        <begin position="663"/>
        <end position="689"/>
    </location>
</feature>
<dbReference type="Proteomes" id="UP000549394">
    <property type="component" value="Unassembled WGS sequence"/>
</dbReference>
<feature type="domain" description="Phorbol-ester/DAG-type" evidence="13">
    <location>
        <begin position="530"/>
        <end position="581"/>
    </location>
</feature>
<dbReference type="InterPro" id="IPR036860">
    <property type="entry name" value="SH2_dom_sf"/>
</dbReference>
<dbReference type="GO" id="GO:0005737">
    <property type="term" value="C:cytoplasm"/>
    <property type="evidence" value="ECO:0007669"/>
    <property type="project" value="TreeGrafter"/>
</dbReference>
<dbReference type="InterPro" id="IPR001849">
    <property type="entry name" value="PH_domain"/>
</dbReference>
<dbReference type="GO" id="GO:0016477">
    <property type="term" value="P:cell migration"/>
    <property type="evidence" value="ECO:0007669"/>
    <property type="project" value="TreeGrafter"/>
</dbReference>
<dbReference type="Gene3D" id="3.30.60.20">
    <property type="match status" value="1"/>
</dbReference>
<dbReference type="Pfam" id="PF22697">
    <property type="entry name" value="SOS1_NGEF_PH"/>
    <property type="match status" value="1"/>
</dbReference>
<keyword evidence="2" id="KW-0344">Guanine-nucleotide releasing factor</keyword>
<protein>
    <submittedName>
        <fullName evidence="14">DgyrCDS4968</fullName>
    </submittedName>
</protein>
<dbReference type="SUPFAM" id="SSF48065">
    <property type="entry name" value="DBL homology domain (DH-domain)"/>
    <property type="match status" value="1"/>
</dbReference>
<dbReference type="InterPro" id="IPR001715">
    <property type="entry name" value="CH_dom"/>
</dbReference>
<dbReference type="PROSITE" id="PS50002">
    <property type="entry name" value="SH3"/>
    <property type="match status" value="2"/>
</dbReference>
<feature type="domain" description="SH3" evidence="9">
    <location>
        <begin position="812"/>
        <end position="873"/>
    </location>
</feature>
<dbReference type="InterPro" id="IPR011993">
    <property type="entry name" value="PH-like_dom_sf"/>
</dbReference>
<sequence length="876" mass="101389">MADLVTGDEWRKCVSWLIRCKLISDDHRVNASDQVCEFVHLLRDGVILCNLCNVLSPESIPSKNFSQRPNNSQFLSVKNIKAFIQACNEFDLNPDDIFMPNDLYELEDIGKVLRTLSKLSRSPKARQSGIEGFGISASHNEDYFDLADRYSSFEQIHAYDDYGENDDKEEEIYEAIVYQRRRTLPSITDVRNYPIDELVETEKRYLELNLKMIKKHFMDPLRSIIPKDDFESIFYMIDDLIKVHTELCRDLINAKEQNSSIGAPFERNKMKFTVYGYYCSNLPLAEEVLQDLMKRCEVYRQKIQAFEVKMGEECGSTFPLNEILKVPMQRSLKYSLLLDTILKKTDSSHNDEESIKAGLNAMKDLGNYINEMKRDTEMLNNIKHIESSICCFDMPVNTELKDYGRLLMDGELKVAEGTSNDKKTRTIFLFDKVMVLVKGAKVLDFWSSNDTYKYKGAVVLSHYSLFIENSSKQGRPWTFCLRLEKKTDEENAKPECFKLYARNFESQGRWQHAITEAHNHTIPMRAQEKGHDFLMFSYKDPTECSFCKRLLRGAFYQGYKCKKCEINLHLECVNNARKPHCAATIASDTHQNITTVRAIADFPTRSILENGDSNTYLTFRKDDVIQVIDRINSEWSKGTLRGQEGLFPLNYVRSLHDCERSESYRETRPVRPPLVPNRRSVDPSDMISSRRENQSNLEMLNYPWFIGKMTRDVACKTLMNSPSGTFLVRERELSGYALSIKFENSVKHIKIHDTNSREYYIAECKKFTSIKLLVQYYESNNLKHSFAELDTTLEQAYQQPPPLPPSTSHRIPIIGKCRVEFNYSATALNQLTIHTGEIIEIISKATDSRGWWKGRLHGSIGYFPHSFVTELEQNGN</sequence>
<keyword evidence="1 6" id="KW-0728">SH3 domain</keyword>
<dbReference type="PRINTS" id="PR00888">
    <property type="entry name" value="SM22CALPONIN"/>
</dbReference>
<dbReference type="SMART" id="SM00233">
    <property type="entry name" value="PH"/>
    <property type="match status" value="1"/>
</dbReference>
<dbReference type="SMART" id="SM00252">
    <property type="entry name" value="SH2"/>
    <property type="match status" value="1"/>
</dbReference>
<dbReference type="Gene3D" id="1.20.900.10">
    <property type="entry name" value="Dbl homology (DH) domain"/>
    <property type="match status" value="1"/>
</dbReference>
<evidence type="ECO:0000313" key="15">
    <source>
        <dbReference type="Proteomes" id="UP000549394"/>
    </source>
</evidence>
<evidence type="ECO:0000259" key="8">
    <source>
        <dbReference type="PROSITE" id="PS50001"/>
    </source>
</evidence>
<evidence type="ECO:0000256" key="1">
    <source>
        <dbReference type="ARBA" id="ARBA00022443"/>
    </source>
</evidence>
<dbReference type="PANTHER" id="PTHR45818:SF3">
    <property type="entry name" value="PROTEIN VAV"/>
    <property type="match status" value="1"/>
</dbReference>
<dbReference type="GO" id="GO:0007166">
    <property type="term" value="P:cell surface receptor signaling pathway"/>
    <property type="evidence" value="ECO:0007669"/>
    <property type="project" value="UniProtKB-ARBA"/>
</dbReference>
<name>A0A7I8VIA9_9ANNE</name>
<dbReference type="PROSITE" id="PS00479">
    <property type="entry name" value="ZF_DAG_PE_1"/>
    <property type="match status" value="1"/>
</dbReference>
<evidence type="ECO:0000313" key="14">
    <source>
        <dbReference type="EMBL" id="CAD5116036.1"/>
    </source>
</evidence>
<dbReference type="SUPFAM" id="SSF47576">
    <property type="entry name" value="Calponin-homology domain, CH-domain"/>
    <property type="match status" value="1"/>
</dbReference>
<dbReference type="SMART" id="SM00109">
    <property type="entry name" value="C1"/>
    <property type="match status" value="1"/>
</dbReference>
<dbReference type="InterPro" id="IPR000980">
    <property type="entry name" value="SH2"/>
</dbReference>
<comment type="caution">
    <text evidence="14">The sequence shown here is derived from an EMBL/GenBank/DDBJ whole genome shotgun (WGS) entry which is preliminary data.</text>
</comment>
<dbReference type="Pfam" id="PF00621">
    <property type="entry name" value="RhoGEF"/>
    <property type="match status" value="1"/>
</dbReference>
<dbReference type="PROSITE" id="PS50081">
    <property type="entry name" value="ZF_DAG_PE_2"/>
    <property type="match status" value="1"/>
</dbReference>
<dbReference type="InterPro" id="IPR055251">
    <property type="entry name" value="SOS1_NGEF_PH"/>
</dbReference>